<comment type="caution">
    <text evidence="1">The sequence shown here is derived from an EMBL/GenBank/DDBJ whole genome shotgun (WGS) entry which is preliminary data.</text>
</comment>
<proteinExistence type="predicted"/>
<sequence length="162" mass="17978">MELLLSVGLLLILAAVAFWAIDPIERQRQERDQRRLEDLESLWQAIEAEIAAGNPLGSTFGVPSGTAGVEVSFNPDGSGWIPMNLARYFPSLPADPRNDTTFTDFLGSKILGEYQFISDGRNYVLRTHLEAEANRDKYAQDGNDNTWYEVGTAPGMSTYFGL</sequence>
<name>A0A831YYR2_UNCKA</name>
<evidence type="ECO:0000313" key="1">
    <source>
        <dbReference type="EMBL" id="HEX61877.1"/>
    </source>
</evidence>
<evidence type="ECO:0008006" key="2">
    <source>
        <dbReference type="Google" id="ProtNLM"/>
    </source>
</evidence>
<accession>A0A831YYR2</accession>
<organism evidence="1">
    <name type="scientific">candidate division WWE3 bacterium</name>
    <dbReference type="NCBI Taxonomy" id="2053526"/>
    <lineage>
        <taxon>Bacteria</taxon>
        <taxon>Katanobacteria</taxon>
    </lineage>
</organism>
<gene>
    <name evidence="1" type="ORF">ENR01_01830</name>
</gene>
<protein>
    <recommendedName>
        <fullName evidence="2">Type II secretion system protein GspG C-terminal domain-containing protein</fullName>
    </recommendedName>
</protein>
<dbReference type="AlphaFoldDB" id="A0A831YYR2"/>
<dbReference type="EMBL" id="DSPJ01000051">
    <property type="protein sequence ID" value="HEX61877.1"/>
    <property type="molecule type" value="Genomic_DNA"/>
</dbReference>
<reference evidence="1" key="1">
    <citation type="journal article" date="2020" name="mSystems">
        <title>Genome- and Community-Level Interaction Insights into Carbon Utilization and Element Cycling Functions of Hydrothermarchaeota in Hydrothermal Sediment.</title>
        <authorList>
            <person name="Zhou Z."/>
            <person name="Liu Y."/>
            <person name="Xu W."/>
            <person name="Pan J."/>
            <person name="Luo Z.H."/>
            <person name="Li M."/>
        </authorList>
    </citation>
    <scope>NUCLEOTIDE SEQUENCE [LARGE SCALE GENOMIC DNA]</scope>
    <source>
        <strain evidence="1">SpSt-361</strain>
    </source>
</reference>